<reference evidence="1 2" key="1">
    <citation type="submission" date="2013-11" db="EMBL/GenBank/DDBJ databases">
        <title>Genome sequencing of Stegodyphus mimosarum.</title>
        <authorList>
            <person name="Bechsgaard J."/>
        </authorList>
    </citation>
    <scope>NUCLEOTIDE SEQUENCE [LARGE SCALE GENOMIC DNA]</scope>
</reference>
<accession>A0A087TP42</accession>
<dbReference type="Proteomes" id="UP000054359">
    <property type="component" value="Unassembled WGS sequence"/>
</dbReference>
<organism evidence="1 2">
    <name type="scientific">Stegodyphus mimosarum</name>
    <name type="common">African social velvet spider</name>
    <dbReference type="NCBI Taxonomy" id="407821"/>
    <lineage>
        <taxon>Eukaryota</taxon>
        <taxon>Metazoa</taxon>
        <taxon>Ecdysozoa</taxon>
        <taxon>Arthropoda</taxon>
        <taxon>Chelicerata</taxon>
        <taxon>Arachnida</taxon>
        <taxon>Araneae</taxon>
        <taxon>Araneomorphae</taxon>
        <taxon>Entelegynae</taxon>
        <taxon>Eresoidea</taxon>
        <taxon>Eresidae</taxon>
        <taxon>Stegodyphus</taxon>
    </lineage>
</organism>
<dbReference type="AlphaFoldDB" id="A0A087TP42"/>
<sequence>MAVEKKSSSEKRKLRDFQTKNFGITKDKQSKVLQDISRPHVESFNYILK</sequence>
<name>A0A087TP42_STEMI</name>
<evidence type="ECO:0000313" key="1">
    <source>
        <dbReference type="EMBL" id="KFM66881.1"/>
    </source>
</evidence>
<dbReference type="OrthoDB" id="9835825at2759"/>
<keyword evidence="2" id="KW-1185">Reference proteome</keyword>
<proteinExistence type="predicted"/>
<feature type="non-terminal residue" evidence="1">
    <location>
        <position position="49"/>
    </location>
</feature>
<dbReference type="EMBL" id="KK116122">
    <property type="protein sequence ID" value="KFM66881.1"/>
    <property type="molecule type" value="Genomic_DNA"/>
</dbReference>
<evidence type="ECO:0000313" key="2">
    <source>
        <dbReference type="Proteomes" id="UP000054359"/>
    </source>
</evidence>
<protein>
    <submittedName>
        <fullName evidence="1">Uncharacterized protein</fullName>
    </submittedName>
</protein>
<gene>
    <name evidence="1" type="ORF">X975_15218</name>
</gene>